<protein>
    <submittedName>
        <fullName evidence="3">Tripartite tricarboxylate transporter substrate binding protein</fullName>
    </submittedName>
</protein>
<name>A0ABS5EY66_9PROT</name>
<organism evidence="3 4">
    <name type="scientific">Plastoroseomonas hellenica</name>
    <dbReference type="NCBI Taxonomy" id="2687306"/>
    <lineage>
        <taxon>Bacteria</taxon>
        <taxon>Pseudomonadati</taxon>
        <taxon>Pseudomonadota</taxon>
        <taxon>Alphaproteobacteria</taxon>
        <taxon>Acetobacterales</taxon>
        <taxon>Acetobacteraceae</taxon>
        <taxon>Plastoroseomonas</taxon>
    </lineage>
</organism>
<dbReference type="InterPro" id="IPR042100">
    <property type="entry name" value="Bug_dom1"/>
</dbReference>
<evidence type="ECO:0000313" key="4">
    <source>
        <dbReference type="Proteomes" id="UP001196870"/>
    </source>
</evidence>
<dbReference type="RefSeq" id="WP_211852839.1">
    <property type="nucleotide sequence ID" value="NZ_JAAGBB010000013.1"/>
</dbReference>
<comment type="similarity">
    <text evidence="1">Belongs to the UPF0065 (bug) family.</text>
</comment>
<dbReference type="PIRSF" id="PIRSF017082">
    <property type="entry name" value="YflP"/>
    <property type="match status" value="1"/>
</dbReference>
<evidence type="ECO:0000256" key="2">
    <source>
        <dbReference type="SAM" id="SignalP"/>
    </source>
</evidence>
<dbReference type="CDD" id="cd07012">
    <property type="entry name" value="PBP2_Bug_TTT"/>
    <property type="match status" value="1"/>
</dbReference>
<gene>
    <name evidence="3" type="ORF">GXW71_12460</name>
</gene>
<keyword evidence="2" id="KW-0732">Signal</keyword>
<dbReference type="Gene3D" id="3.40.190.150">
    <property type="entry name" value="Bordetella uptake gene, domain 1"/>
    <property type="match status" value="1"/>
</dbReference>
<feature type="chain" id="PRO_5046667076" evidence="2">
    <location>
        <begin position="28"/>
        <end position="326"/>
    </location>
</feature>
<comment type="caution">
    <text evidence="3">The sequence shown here is derived from an EMBL/GenBank/DDBJ whole genome shotgun (WGS) entry which is preliminary data.</text>
</comment>
<dbReference type="Gene3D" id="3.40.190.10">
    <property type="entry name" value="Periplasmic binding protein-like II"/>
    <property type="match status" value="1"/>
</dbReference>
<feature type="signal peptide" evidence="2">
    <location>
        <begin position="1"/>
        <end position="27"/>
    </location>
</feature>
<keyword evidence="4" id="KW-1185">Reference proteome</keyword>
<evidence type="ECO:0000313" key="3">
    <source>
        <dbReference type="EMBL" id="MBR0665168.1"/>
    </source>
</evidence>
<dbReference type="EMBL" id="JAAGBB010000013">
    <property type="protein sequence ID" value="MBR0665168.1"/>
    <property type="molecule type" value="Genomic_DNA"/>
</dbReference>
<dbReference type="Pfam" id="PF03401">
    <property type="entry name" value="TctC"/>
    <property type="match status" value="1"/>
</dbReference>
<evidence type="ECO:0000256" key="1">
    <source>
        <dbReference type="ARBA" id="ARBA00006987"/>
    </source>
</evidence>
<dbReference type="PANTHER" id="PTHR42928">
    <property type="entry name" value="TRICARBOXYLATE-BINDING PROTEIN"/>
    <property type="match status" value="1"/>
</dbReference>
<sequence>MKRRNLLTGTLLAGAAPAILAGGRAHAAWPERPITLIVPYPAGGGTDIVARTLAPLLEREIGGSINVVNRAGGGGITGHEAIARAAPDGYTLGMITNDLSFYVPLGQSRLTHRDFAKIGQTNEIAATVTVKPDSPHDTLPKLLEAIRANPGRLRGTGAAPGVSWHVAFLGMMDSLGLDLRSVIWVPSQGGTLGHQDVAAGGSEFSTASIGEARALLEANRVKTIAIMADARVPQFPDIPTLKEASGSDWTFSVAHGVGGPKALPAPILERMTAAVAKVHAGEEFQTQLRNRLIRAVHRAPADWDAVLERQLSEFARLLRAAGLARG</sequence>
<dbReference type="PANTHER" id="PTHR42928:SF5">
    <property type="entry name" value="BLR1237 PROTEIN"/>
    <property type="match status" value="1"/>
</dbReference>
<proteinExistence type="inferred from homology"/>
<reference evidence="4" key="1">
    <citation type="journal article" date="2021" name="Syst. Appl. Microbiol.">
        <title>Roseomonas hellenica sp. nov., isolated from roots of wild-growing Alkanna tinctoria.</title>
        <authorList>
            <person name="Rat A."/>
            <person name="Naranjo H.D."/>
            <person name="Lebbe L."/>
            <person name="Cnockaert M."/>
            <person name="Krigas N."/>
            <person name="Grigoriadou K."/>
            <person name="Maloupa E."/>
            <person name="Willems A."/>
        </authorList>
    </citation>
    <scope>NUCLEOTIDE SEQUENCE [LARGE SCALE GENOMIC DNA]</scope>
    <source>
        <strain evidence="4">LMG 31523</strain>
    </source>
</reference>
<dbReference type="Proteomes" id="UP001196870">
    <property type="component" value="Unassembled WGS sequence"/>
</dbReference>
<accession>A0ABS5EY66</accession>
<dbReference type="InterPro" id="IPR005064">
    <property type="entry name" value="BUG"/>
</dbReference>